<keyword evidence="6" id="KW-0186">Copper</keyword>
<keyword evidence="5 6" id="KW-0472">Membrane</keyword>
<evidence type="ECO:0000256" key="3">
    <source>
        <dbReference type="ARBA" id="ARBA00022796"/>
    </source>
</evidence>
<evidence type="ECO:0000256" key="6">
    <source>
        <dbReference type="RuleBase" id="RU367022"/>
    </source>
</evidence>
<dbReference type="GO" id="GO:0005375">
    <property type="term" value="F:copper ion transmembrane transporter activity"/>
    <property type="evidence" value="ECO:0007669"/>
    <property type="project" value="UniProtKB-UniRule"/>
</dbReference>
<dbReference type="AlphaFoldDB" id="A0A5A7RJ88"/>
<keyword evidence="3 6" id="KW-0187">Copper transport</keyword>
<dbReference type="EMBL" id="BKCP01013181">
    <property type="protein sequence ID" value="GER57236.1"/>
    <property type="molecule type" value="Genomic_DNA"/>
</dbReference>
<sequence>MDGMPMSPNHNPNQTITMPMNETKTMNMHTSFFWGKHVTILFDGWPGGLGMYVLALAAVFLLAAAVEMLPAAAVSKQRGKPAAASAAVHGLRMGLAYLVMLSVMSFNVGVFAAAVAGHAAGRLVARYRELTAVGPTVDF</sequence>
<dbReference type="InterPro" id="IPR007274">
    <property type="entry name" value="Cop_transporter"/>
</dbReference>
<evidence type="ECO:0000313" key="8">
    <source>
        <dbReference type="Proteomes" id="UP000325081"/>
    </source>
</evidence>
<keyword evidence="6" id="KW-0406">Ion transport</keyword>
<comment type="subcellular location">
    <subcellularLocation>
        <location evidence="6">Membrane</location>
        <topology evidence="6">Multi-pass membrane protein</topology>
    </subcellularLocation>
</comment>
<comment type="similarity">
    <text evidence="1 6">Belongs to the copper transporter (Ctr) (TC 1.A.56) family. SLC31A subfamily.</text>
</comment>
<proteinExistence type="inferred from homology"/>
<dbReference type="Pfam" id="PF04145">
    <property type="entry name" value="Ctr"/>
    <property type="match status" value="1"/>
</dbReference>
<dbReference type="OrthoDB" id="73901at2759"/>
<feature type="transmembrane region" description="Helical" evidence="6">
    <location>
        <begin position="51"/>
        <end position="74"/>
    </location>
</feature>
<reference evidence="8" key="1">
    <citation type="journal article" date="2019" name="Curr. Biol.">
        <title>Genome Sequence of Striga asiatica Provides Insight into the Evolution of Plant Parasitism.</title>
        <authorList>
            <person name="Yoshida S."/>
            <person name="Kim S."/>
            <person name="Wafula E.K."/>
            <person name="Tanskanen J."/>
            <person name="Kim Y.M."/>
            <person name="Honaas L."/>
            <person name="Yang Z."/>
            <person name="Spallek T."/>
            <person name="Conn C.E."/>
            <person name="Ichihashi Y."/>
            <person name="Cheong K."/>
            <person name="Cui S."/>
            <person name="Der J.P."/>
            <person name="Gundlach H."/>
            <person name="Jiao Y."/>
            <person name="Hori C."/>
            <person name="Ishida J.K."/>
            <person name="Kasahara H."/>
            <person name="Kiba T."/>
            <person name="Kim M.S."/>
            <person name="Koo N."/>
            <person name="Laohavisit A."/>
            <person name="Lee Y.H."/>
            <person name="Lumba S."/>
            <person name="McCourt P."/>
            <person name="Mortimer J.C."/>
            <person name="Mutuku J.M."/>
            <person name="Nomura T."/>
            <person name="Sasaki-Sekimoto Y."/>
            <person name="Seto Y."/>
            <person name="Wang Y."/>
            <person name="Wakatake T."/>
            <person name="Sakakibara H."/>
            <person name="Demura T."/>
            <person name="Yamaguchi S."/>
            <person name="Yoneyama K."/>
            <person name="Manabe R.I."/>
            <person name="Nelson D.C."/>
            <person name="Schulman A.H."/>
            <person name="Timko M.P."/>
            <person name="dePamphilis C.W."/>
            <person name="Choi D."/>
            <person name="Shirasu K."/>
        </authorList>
    </citation>
    <scope>NUCLEOTIDE SEQUENCE [LARGE SCALE GENOMIC DNA]</scope>
    <source>
        <strain evidence="8">cv. UVA1</strain>
    </source>
</reference>
<organism evidence="7 8">
    <name type="scientific">Striga asiatica</name>
    <name type="common">Asiatic witchweed</name>
    <name type="synonym">Buchnera asiatica</name>
    <dbReference type="NCBI Taxonomy" id="4170"/>
    <lineage>
        <taxon>Eukaryota</taxon>
        <taxon>Viridiplantae</taxon>
        <taxon>Streptophyta</taxon>
        <taxon>Embryophyta</taxon>
        <taxon>Tracheophyta</taxon>
        <taxon>Spermatophyta</taxon>
        <taxon>Magnoliopsida</taxon>
        <taxon>eudicotyledons</taxon>
        <taxon>Gunneridae</taxon>
        <taxon>Pentapetalae</taxon>
        <taxon>asterids</taxon>
        <taxon>lamiids</taxon>
        <taxon>Lamiales</taxon>
        <taxon>Orobanchaceae</taxon>
        <taxon>Buchnereae</taxon>
        <taxon>Striga</taxon>
    </lineage>
</organism>
<keyword evidence="4 6" id="KW-1133">Transmembrane helix</keyword>
<gene>
    <name evidence="7" type="ORF">STAS_35020</name>
</gene>
<feature type="transmembrane region" description="Helical" evidence="6">
    <location>
        <begin position="95"/>
        <end position="120"/>
    </location>
</feature>
<dbReference type="Proteomes" id="UP000325081">
    <property type="component" value="Unassembled WGS sequence"/>
</dbReference>
<evidence type="ECO:0000256" key="4">
    <source>
        <dbReference type="ARBA" id="ARBA00022989"/>
    </source>
</evidence>
<protein>
    <recommendedName>
        <fullName evidence="6">Copper transport protein</fullName>
    </recommendedName>
</protein>
<comment type="caution">
    <text evidence="7">The sequence shown here is derived from an EMBL/GenBank/DDBJ whole genome shotgun (WGS) entry which is preliminary data.</text>
</comment>
<evidence type="ECO:0000313" key="7">
    <source>
        <dbReference type="EMBL" id="GER57236.1"/>
    </source>
</evidence>
<dbReference type="PANTHER" id="PTHR12483">
    <property type="entry name" value="SOLUTE CARRIER FAMILY 31 COPPER TRANSPORTERS"/>
    <property type="match status" value="1"/>
</dbReference>
<evidence type="ECO:0000256" key="1">
    <source>
        <dbReference type="ARBA" id="ARBA00006921"/>
    </source>
</evidence>
<dbReference type="GO" id="GO:0005886">
    <property type="term" value="C:plasma membrane"/>
    <property type="evidence" value="ECO:0007669"/>
    <property type="project" value="TreeGrafter"/>
</dbReference>
<keyword evidence="6" id="KW-0813">Transport</keyword>
<evidence type="ECO:0000256" key="2">
    <source>
        <dbReference type="ARBA" id="ARBA00022692"/>
    </source>
</evidence>
<dbReference type="PANTHER" id="PTHR12483:SF85">
    <property type="entry name" value="COPPER TRANSPORT PROTEIN"/>
    <property type="match status" value="1"/>
</dbReference>
<evidence type="ECO:0000256" key="5">
    <source>
        <dbReference type="ARBA" id="ARBA00023136"/>
    </source>
</evidence>
<name>A0A5A7RJ88_STRAF</name>
<accession>A0A5A7RJ88</accession>
<keyword evidence="2 6" id="KW-0812">Transmembrane</keyword>
<keyword evidence="8" id="KW-1185">Reference proteome</keyword>